<dbReference type="PANTHER" id="PTHR43278">
    <property type="entry name" value="NAD(P)H-DEPENDENT FMN-CONTAINING OXIDOREDUCTASE YWQN-RELATED"/>
    <property type="match status" value="1"/>
</dbReference>
<dbReference type="SUPFAM" id="SSF52218">
    <property type="entry name" value="Flavoproteins"/>
    <property type="match status" value="1"/>
</dbReference>
<evidence type="ECO:0000313" key="4">
    <source>
        <dbReference type="EMBL" id="QTX33125.1"/>
    </source>
</evidence>
<proteinExistence type="predicted"/>
<dbReference type="AlphaFoldDB" id="A0A9Q7AKC0"/>
<feature type="domain" description="NADPH-dependent FMN reductase-like" evidence="3">
    <location>
        <begin position="2"/>
        <end position="131"/>
    </location>
</feature>
<dbReference type="InterPro" id="IPR051796">
    <property type="entry name" value="ISF_SsuE-like"/>
</dbReference>
<keyword evidence="1" id="KW-0285">Flavoprotein</keyword>
<dbReference type="RefSeq" id="WP_274374400.1">
    <property type="nucleotide sequence ID" value="NZ_CP072943.1"/>
</dbReference>
<keyword evidence="5" id="KW-1185">Reference proteome</keyword>
<dbReference type="InterPro" id="IPR029039">
    <property type="entry name" value="Flavoprotein-like_sf"/>
</dbReference>
<dbReference type="PANTHER" id="PTHR43278:SF2">
    <property type="entry name" value="IRON-SULFUR FLAVOPROTEIN"/>
    <property type="match status" value="1"/>
</dbReference>
<sequence length="184" mass="20352">MTKVTLILGSPRRGGNTETLAEAFLSAPGKAERIDRFRLYDMSFQGCIDCRGCWTQGRPCLFDDDLTALYESLREADVVLFASPLYWYSWTGPVKTLWDRLLPLYGEHDGGFSLKGKRSVLIGAAGDEDGTCFQGLLFSFRRSSALMGMAVAGEFCLSGLYEAEAVRKRPELLQKMALAGKSIL</sequence>
<organism evidence="4 5">
    <name type="scientific">Aminithiophilus ramosus</name>
    <dbReference type="NCBI Taxonomy" id="3029084"/>
    <lineage>
        <taxon>Bacteria</taxon>
        <taxon>Thermotogati</taxon>
        <taxon>Synergistota</taxon>
        <taxon>Synergistia</taxon>
        <taxon>Synergistales</taxon>
        <taxon>Aminithiophilaceae</taxon>
        <taxon>Aminithiophilus</taxon>
    </lineage>
</organism>
<dbReference type="Proteomes" id="UP000671879">
    <property type="component" value="Chromosome"/>
</dbReference>
<reference evidence="5" key="1">
    <citation type="submission" date="2021-04" db="EMBL/GenBank/DDBJ databases">
        <title>A novel Synergistetes isolate from a pyrite-forming mixed culture.</title>
        <authorList>
            <person name="Bunk B."/>
            <person name="Sproer C."/>
            <person name="Spring S."/>
            <person name="Pester M."/>
        </authorList>
    </citation>
    <scope>NUCLEOTIDE SEQUENCE [LARGE SCALE GENOMIC DNA]</scope>
    <source>
        <strain evidence="5">J.5.4.2-T.3.5.2</strain>
    </source>
</reference>
<evidence type="ECO:0000259" key="3">
    <source>
        <dbReference type="Pfam" id="PF03358"/>
    </source>
</evidence>
<evidence type="ECO:0000256" key="1">
    <source>
        <dbReference type="ARBA" id="ARBA00022630"/>
    </source>
</evidence>
<dbReference type="Pfam" id="PF03358">
    <property type="entry name" value="FMN_red"/>
    <property type="match status" value="1"/>
</dbReference>
<evidence type="ECO:0000256" key="2">
    <source>
        <dbReference type="ARBA" id="ARBA00022643"/>
    </source>
</evidence>
<dbReference type="Gene3D" id="3.40.50.360">
    <property type="match status" value="1"/>
</dbReference>
<evidence type="ECO:0000313" key="5">
    <source>
        <dbReference type="Proteomes" id="UP000671879"/>
    </source>
</evidence>
<name>A0A9Q7AKC0_9BACT</name>
<accession>A0A9Q7AKC0</accession>
<dbReference type="InterPro" id="IPR005025">
    <property type="entry name" value="FMN_Rdtase-like_dom"/>
</dbReference>
<protein>
    <submittedName>
        <fullName evidence="4">Flavodoxin family protein</fullName>
    </submittedName>
</protein>
<dbReference type="KEGG" id="aram:KAR29_04290"/>
<dbReference type="EMBL" id="CP072943">
    <property type="protein sequence ID" value="QTX33125.1"/>
    <property type="molecule type" value="Genomic_DNA"/>
</dbReference>
<dbReference type="GO" id="GO:0016491">
    <property type="term" value="F:oxidoreductase activity"/>
    <property type="evidence" value="ECO:0007669"/>
    <property type="project" value="InterPro"/>
</dbReference>
<gene>
    <name evidence="4" type="ORF">KAR29_04290</name>
</gene>
<keyword evidence="2" id="KW-0288">FMN</keyword>